<evidence type="ECO:0000313" key="2">
    <source>
        <dbReference type="Proteomes" id="UP001151582"/>
    </source>
</evidence>
<reference evidence="1" key="1">
    <citation type="submission" date="2022-07" db="EMBL/GenBank/DDBJ databases">
        <title>Phylogenomic reconstructions and comparative analyses of Kickxellomycotina fungi.</title>
        <authorList>
            <person name="Reynolds N.K."/>
            <person name="Stajich J.E."/>
            <person name="Barry K."/>
            <person name="Grigoriev I.V."/>
            <person name="Crous P."/>
            <person name="Smith M.E."/>
        </authorList>
    </citation>
    <scope>NUCLEOTIDE SEQUENCE</scope>
    <source>
        <strain evidence="1">RSA 567</strain>
    </source>
</reference>
<evidence type="ECO:0000313" key="1">
    <source>
        <dbReference type="EMBL" id="KAJ1972707.1"/>
    </source>
</evidence>
<name>A0A9W8B2L1_9FUNG</name>
<comment type="caution">
    <text evidence="1">The sequence shown here is derived from an EMBL/GenBank/DDBJ whole genome shotgun (WGS) entry which is preliminary data.</text>
</comment>
<sequence length="161" mass="18886">MEAKVVDSFVQSIEAIVEIQMNRLYDAVVAYIQQQPCDRNRDTNQRSEDLMTIIESELMAGMPTCLNYPDILTLSRNLMREAESTIVRHGFLRRKCKGFSASLSRNNQLKEQFKTTKGTNCLKIFRQQRQTTLLDRSDATIQEYNARLLRYQKYIWYTVSQ</sequence>
<organism evidence="1 2">
    <name type="scientific">Dimargaris verticillata</name>
    <dbReference type="NCBI Taxonomy" id="2761393"/>
    <lineage>
        <taxon>Eukaryota</taxon>
        <taxon>Fungi</taxon>
        <taxon>Fungi incertae sedis</taxon>
        <taxon>Zoopagomycota</taxon>
        <taxon>Kickxellomycotina</taxon>
        <taxon>Dimargaritomycetes</taxon>
        <taxon>Dimargaritales</taxon>
        <taxon>Dimargaritaceae</taxon>
        <taxon>Dimargaris</taxon>
    </lineage>
</organism>
<protein>
    <submittedName>
        <fullName evidence="1">Uncharacterized protein</fullName>
    </submittedName>
</protein>
<accession>A0A9W8B2L1</accession>
<dbReference type="AlphaFoldDB" id="A0A9W8B2L1"/>
<proteinExistence type="predicted"/>
<dbReference type="Proteomes" id="UP001151582">
    <property type="component" value="Unassembled WGS sequence"/>
</dbReference>
<keyword evidence="2" id="KW-1185">Reference proteome</keyword>
<dbReference type="OrthoDB" id="10461238at2759"/>
<dbReference type="EMBL" id="JANBQB010000986">
    <property type="protein sequence ID" value="KAJ1972707.1"/>
    <property type="molecule type" value="Genomic_DNA"/>
</dbReference>
<gene>
    <name evidence="1" type="ORF">H4R34_005315</name>
</gene>